<accession>W4VPN3</accession>
<gene>
    <name evidence="2" type="ORF">JCM21714_3891</name>
</gene>
<evidence type="ECO:0000313" key="3">
    <source>
        <dbReference type="Proteomes" id="UP000019102"/>
    </source>
</evidence>
<dbReference type="eggNOG" id="ENOG502ZS2A">
    <property type="taxonomic scope" value="Bacteria"/>
</dbReference>
<dbReference type="Proteomes" id="UP000019102">
    <property type="component" value="Unassembled WGS sequence"/>
</dbReference>
<feature type="region of interest" description="Disordered" evidence="1">
    <location>
        <begin position="128"/>
        <end position="194"/>
    </location>
</feature>
<dbReference type="EMBL" id="BAVS01000029">
    <property type="protein sequence ID" value="GAE94709.1"/>
    <property type="molecule type" value="Genomic_DNA"/>
</dbReference>
<organism evidence="2 3">
    <name type="scientific">Gracilibacillus boraciitolerans JCM 21714</name>
    <dbReference type="NCBI Taxonomy" id="1298598"/>
    <lineage>
        <taxon>Bacteria</taxon>
        <taxon>Bacillati</taxon>
        <taxon>Bacillota</taxon>
        <taxon>Bacilli</taxon>
        <taxon>Bacillales</taxon>
        <taxon>Bacillaceae</taxon>
        <taxon>Gracilibacillus</taxon>
    </lineage>
</organism>
<protein>
    <submittedName>
        <fullName evidence="2">Uncharacterized protein</fullName>
    </submittedName>
</protein>
<sequence length="194" mass="22185">MKKNNEINRGQTISFRIPSDTPDYILKELQRLKEIERRNFSSKIAEFVTKGVNEGTSKQQETITVPLPKSLTKAQRNWIKHEHSEALLGSIMYQLLNDPVRATSLLASLNSNATNIDEALYLQEEPPMETNEQESMVDEIEESPLNNQETDDDLDSIDWNAALSHNRDSEEPEEPEPEEELDDLLGDFLGKMNK</sequence>
<dbReference type="OrthoDB" id="2691481at2"/>
<feature type="compositionally biased region" description="Acidic residues" evidence="1">
    <location>
        <begin position="131"/>
        <end position="142"/>
    </location>
</feature>
<comment type="caution">
    <text evidence="2">The sequence shown here is derived from an EMBL/GenBank/DDBJ whole genome shotgun (WGS) entry which is preliminary data.</text>
</comment>
<feature type="compositionally biased region" description="Acidic residues" evidence="1">
    <location>
        <begin position="170"/>
        <end position="185"/>
    </location>
</feature>
<name>W4VPN3_9BACI</name>
<evidence type="ECO:0000313" key="2">
    <source>
        <dbReference type="EMBL" id="GAE94709.1"/>
    </source>
</evidence>
<keyword evidence="3" id="KW-1185">Reference proteome</keyword>
<evidence type="ECO:0000256" key="1">
    <source>
        <dbReference type="SAM" id="MobiDB-lite"/>
    </source>
</evidence>
<proteinExistence type="predicted"/>
<reference evidence="2 3" key="1">
    <citation type="journal article" date="2014" name="Genome Announc.">
        <title>Draft Genome Sequence of the Boron-Tolerant and Moderately Halotolerant Bacterium Gracilibacillus boraciitolerans JCM 21714T.</title>
        <authorList>
            <person name="Ahmed I."/>
            <person name="Oshima K."/>
            <person name="Suda W."/>
            <person name="Kitamura K."/>
            <person name="Iida T."/>
            <person name="Ohmori Y."/>
            <person name="Fujiwara T."/>
            <person name="Hattori M."/>
            <person name="Ohkuma M."/>
        </authorList>
    </citation>
    <scope>NUCLEOTIDE SEQUENCE [LARGE SCALE GENOMIC DNA]</scope>
    <source>
        <strain evidence="2 3">JCM 21714</strain>
    </source>
</reference>
<dbReference type="AlphaFoldDB" id="W4VPN3"/>
<dbReference type="RefSeq" id="WP_035725377.1">
    <property type="nucleotide sequence ID" value="NZ_BAVS01000029.1"/>
</dbReference>